<feature type="binding site" evidence="11">
    <location>
        <position position="126"/>
    </location>
    <ligand>
        <name>Mg(2+)</name>
        <dbReference type="ChEBI" id="CHEBI:18420"/>
    </ligand>
</feature>
<evidence type="ECO:0000256" key="2">
    <source>
        <dbReference type="ARBA" id="ARBA00001946"/>
    </source>
</evidence>
<evidence type="ECO:0000256" key="10">
    <source>
        <dbReference type="ARBA" id="ARBA00031051"/>
    </source>
</evidence>
<comment type="caution">
    <text evidence="12">The sequence shown here is derived from an EMBL/GenBank/DDBJ whole genome shotgun (WGS) entry which is preliminary data.</text>
</comment>
<reference evidence="12 13" key="1">
    <citation type="submission" date="2018-01" db="EMBL/GenBank/DDBJ databases">
        <title>Saezia sanguinis gen. nov., sp. nov., in the order Burkholderiales isolated from human blood.</title>
        <authorList>
            <person name="Medina-Pascual M.J."/>
            <person name="Valdezate S."/>
            <person name="Monzon S."/>
            <person name="Cuesta I."/>
            <person name="Carrasco G."/>
            <person name="Villalon P."/>
            <person name="Saez-Nieto J.A."/>
        </authorList>
    </citation>
    <scope>NUCLEOTIDE SEQUENCE [LARGE SCALE GENOMIC DNA]</scope>
    <source>
        <strain evidence="12 13">CNM695-12</strain>
    </source>
</reference>
<evidence type="ECO:0000256" key="8">
    <source>
        <dbReference type="ARBA" id="ARBA00022801"/>
    </source>
</evidence>
<dbReference type="RefSeq" id="WP_126981014.1">
    <property type="nucleotide sequence ID" value="NZ_PQSP01000011.1"/>
</dbReference>
<dbReference type="PANTHER" id="PTHR21485:SF3">
    <property type="entry name" value="N-ACYLNEURAMINATE CYTIDYLYLTRANSFERASE"/>
    <property type="match status" value="1"/>
</dbReference>
<dbReference type="InterPro" id="IPR010023">
    <property type="entry name" value="KdsC_fam"/>
</dbReference>
<dbReference type="InterPro" id="IPR050793">
    <property type="entry name" value="CMP-NeuNAc_synthase"/>
</dbReference>
<protein>
    <recommendedName>
        <fullName evidence="6">3-deoxy-D-manno-octulosonate 8-phosphate phosphatase KdsC</fullName>
        <ecNumber evidence="5">3.1.3.45</ecNumber>
    </recommendedName>
    <alternativeName>
        <fullName evidence="10">KDO 8-P phosphatase</fullName>
    </alternativeName>
</protein>
<sequence>MPTSQYPVLQFDPEVLLQAQGQSEQGIRAALLDVDGVFTDGGIYFSETGETLKVFHTLDGFGLKMLQQAGIEPVVITGRDTTALRLRLANLGVVHAYYGVEDKLQVAQQVMKELDLNWGQIAAIGDDWPDLPLLTRAAFAAAPLNAHAEVKAMVHYVTQVAGGHGALREFCDVLLLAGGCYDRFYRQWVKPEV</sequence>
<dbReference type="PANTHER" id="PTHR21485">
    <property type="entry name" value="HAD SUPERFAMILY MEMBERS CMAS AND KDSC"/>
    <property type="match status" value="1"/>
</dbReference>
<dbReference type="Proteomes" id="UP000286947">
    <property type="component" value="Unassembled WGS sequence"/>
</dbReference>
<evidence type="ECO:0000256" key="7">
    <source>
        <dbReference type="ARBA" id="ARBA00022723"/>
    </source>
</evidence>
<dbReference type="FunFam" id="3.40.50.1000:FF:000029">
    <property type="entry name" value="3-deoxy-D-manno-octulosonate 8-phosphate phosphatase KdsC"/>
    <property type="match status" value="1"/>
</dbReference>
<keyword evidence="9 11" id="KW-0460">Magnesium</keyword>
<evidence type="ECO:0000256" key="11">
    <source>
        <dbReference type="PIRSR" id="PIRSR006118-2"/>
    </source>
</evidence>
<evidence type="ECO:0000256" key="3">
    <source>
        <dbReference type="ARBA" id="ARBA00005893"/>
    </source>
</evidence>
<dbReference type="GO" id="GO:0008781">
    <property type="term" value="F:N-acylneuraminate cytidylyltransferase activity"/>
    <property type="evidence" value="ECO:0007669"/>
    <property type="project" value="TreeGrafter"/>
</dbReference>
<keyword evidence="13" id="KW-1185">Reference proteome</keyword>
<feature type="binding site" evidence="11">
    <location>
        <position position="33"/>
    </location>
    <ligand>
        <name>Mg(2+)</name>
        <dbReference type="ChEBI" id="CHEBI:18420"/>
    </ligand>
</feature>
<dbReference type="EMBL" id="PQSP01000011">
    <property type="protein sequence ID" value="RUS65554.1"/>
    <property type="molecule type" value="Genomic_DNA"/>
</dbReference>
<dbReference type="GO" id="GO:0046872">
    <property type="term" value="F:metal ion binding"/>
    <property type="evidence" value="ECO:0007669"/>
    <property type="project" value="UniProtKB-KW"/>
</dbReference>
<feature type="binding site" evidence="11">
    <location>
        <position position="35"/>
    </location>
    <ligand>
        <name>substrate</name>
    </ligand>
</feature>
<evidence type="ECO:0000256" key="1">
    <source>
        <dbReference type="ARBA" id="ARBA00000898"/>
    </source>
</evidence>
<evidence type="ECO:0000256" key="9">
    <source>
        <dbReference type="ARBA" id="ARBA00022842"/>
    </source>
</evidence>
<dbReference type="InterPro" id="IPR023214">
    <property type="entry name" value="HAD_sf"/>
</dbReference>
<comment type="similarity">
    <text evidence="3">Belongs to the KdsC family.</text>
</comment>
<evidence type="ECO:0000313" key="13">
    <source>
        <dbReference type="Proteomes" id="UP000286947"/>
    </source>
</evidence>
<evidence type="ECO:0000256" key="4">
    <source>
        <dbReference type="ARBA" id="ARBA00011881"/>
    </source>
</evidence>
<dbReference type="InterPro" id="IPR036412">
    <property type="entry name" value="HAD-like_sf"/>
</dbReference>
<proteinExistence type="inferred from homology"/>
<dbReference type="CDD" id="cd01630">
    <property type="entry name" value="HAD_KDO-like"/>
    <property type="match status" value="1"/>
</dbReference>
<dbReference type="NCBIfam" id="TIGR01670">
    <property type="entry name" value="KdsC-phosphatas"/>
    <property type="match status" value="1"/>
</dbReference>
<dbReference type="OrthoDB" id="9805604at2"/>
<comment type="cofactor">
    <cofactor evidence="2 11">
        <name>Mg(2+)</name>
        <dbReference type="ChEBI" id="CHEBI:18420"/>
    </cofactor>
</comment>
<name>A0A433SA57_9BURK</name>
<dbReference type="GO" id="GO:0019143">
    <property type="term" value="F:3-deoxy-manno-octulosonate-8-phosphatase activity"/>
    <property type="evidence" value="ECO:0007669"/>
    <property type="project" value="UniProtKB-EC"/>
</dbReference>
<accession>A0A433SA57</accession>
<dbReference type="PIRSF" id="PIRSF006118">
    <property type="entry name" value="KDO8-P_Ptase"/>
    <property type="match status" value="1"/>
</dbReference>
<gene>
    <name evidence="12" type="primary">kdsC</name>
    <name evidence="12" type="ORF">CUZ56_02853</name>
</gene>
<dbReference type="SFLD" id="SFLDS00003">
    <property type="entry name" value="Haloacid_Dehalogenase"/>
    <property type="match status" value="1"/>
</dbReference>
<keyword evidence="7 11" id="KW-0479">Metal-binding</keyword>
<dbReference type="SFLD" id="SFLDG01136">
    <property type="entry name" value="C1.6:_Phosphoserine_Phosphatas"/>
    <property type="match status" value="1"/>
</dbReference>
<evidence type="ECO:0000256" key="5">
    <source>
        <dbReference type="ARBA" id="ARBA00013066"/>
    </source>
</evidence>
<dbReference type="AlphaFoldDB" id="A0A433SA57"/>
<evidence type="ECO:0000313" key="12">
    <source>
        <dbReference type="EMBL" id="RUS65554.1"/>
    </source>
</evidence>
<evidence type="ECO:0000256" key="6">
    <source>
        <dbReference type="ARBA" id="ARBA00020092"/>
    </source>
</evidence>
<dbReference type="Gene3D" id="3.40.50.1000">
    <property type="entry name" value="HAD superfamily/HAD-like"/>
    <property type="match status" value="1"/>
</dbReference>
<dbReference type="Pfam" id="PF08282">
    <property type="entry name" value="Hydrolase_3"/>
    <property type="match status" value="1"/>
</dbReference>
<dbReference type="SUPFAM" id="SSF56784">
    <property type="entry name" value="HAD-like"/>
    <property type="match status" value="1"/>
</dbReference>
<comment type="catalytic activity">
    <reaction evidence="1">
        <text>3-deoxy-alpha-D-manno-2-octulosonate-8-phosphate + H2O = 3-deoxy-alpha-D-manno-oct-2-ulosonate + phosphate</text>
        <dbReference type="Rhea" id="RHEA:11500"/>
        <dbReference type="ChEBI" id="CHEBI:15377"/>
        <dbReference type="ChEBI" id="CHEBI:43474"/>
        <dbReference type="ChEBI" id="CHEBI:85985"/>
        <dbReference type="ChEBI" id="CHEBI:85986"/>
        <dbReference type="EC" id="3.1.3.45"/>
    </reaction>
</comment>
<organism evidence="12 13">
    <name type="scientific">Saezia sanguinis</name>
    <dbReference type="NCBI Taxonomy" id="1965230"/>
    <lineage>
        <taxon>Bacteria</taxon>
        <taxon>Pseudomonadati</taxon>
        <taxon>Pseudomonadota</taxon>
        <taxon>Betaproteobacteria</taxon>
        <taxon>Burkholderiales</taxon>
        <taxon>Saeziaceae</taxon>
        <taxon>Saezia</taxon>
    </lineage>
</organism>
<comment type="subunit">
    <text evidence="4">Homotetramer.</text>
</comment>
<dbReference type="EC" id="3.1.3.45" evidence="5"/>
<dbReference type="SFLD" id="SFLDG01138">
    <property type="entry name" value="C1.6.2:_Deoxy-d-mannose-octulo"/>
    <property type="match status" value="1"/>
</dbReference>
<keyword evidence="8 12" id="KW-0378">Hydrolase</keyword>